<sequence>MLCLSAFQWHARKVGSQPEMGTNEVQYTVNDVASIVDSDGRRLTRGSAF</sequence>
<dbReference type="AlphaFoldDB" id="A0A5K3FLM7"/>
<reference evidence="1" key="1">
    <citation type="submission" date="2019-11" db="UniProtKB">
        <authorList>
            <consortium name="WormBaseParasite"/>
        </authorList>
    </citation>
    <scope>IDENTIFICATION</scope>
</reference>
<protein>
    <submittedName>
        <fullName evidence="1">YD repeat-containing protein</fullName>
    </submittedName>
</protein>
<organism evidence="1">
    <name type="scientific">Mesocestoides corti</name>
    <name type="common">Flatworm</name>
    <dbReference type="NCBI Taxonomy" id="53468"/>
    <lineage>
        <taxon>Eukaryota</taxon>
        <taxon>Metazoa</taxon>
        <taxon>Spiralia</taxon>
        <taxon>Lophotrochozoa</taxon>
        <taxon>Platyhelminthes</taxon>
        <taxon>Cestoda</taxon>
        <taxon>Eucestoda</taxon>
        <taxon>Cyclophyllidea</taxon>
        <taxon>Mesocestoididae</taxon>
        <taxon>Mesocestoides</taxon>
    </lineage>
</organism>
<evidence type="ECO:0000313" key="1">
    <source>
        <dbReference type="WBParaSite" id="MCU_008806-RA"/>
    </source>
</evidence>
<dbReference type="WBParaSite" id="MCU_008806-RA">
    <property type="protein sequence ID" value="MCU_008806-RA"/>
    <property type="gene ID" value="MCU_008806"/>
</dbReference>
<name>A0A5K3FLM7_MESCO</name>
<accession>A0A5K3FLM7</accession>
<proteinExistence type="predicted"/>